<protein>
    <submittedName>
        <fullName evidence="1">Uncharacterized protein</fullName>
    </submittedName>
</protein>
<organism evidence="1 2">
    <name type="scientific">Candidatus Saganbacteria bacterium</name>
    <dbReference type="NCBI Taxonomy" id="2575572"/>
    <lineage>
        <taxon>Bacteria</taxon>
        <taxon>Bacillati</taxon>
        <taxon>Saganbacteria</taxon>
    </lineage>
</organism>
<evidence type="ECO:0000313" key="2">
    <source>
        <dbReference type="Proteomes" id="UP000488506"/>
    </source>
</evidence>
<proteinExistence type="predicted"/>
<name>A0A833L1X9_UNCSA</name>
<accession>A0A833L1X9</accession>
<comment type="caution">
    <text evidence="1">The sequence shown here is derived from an EMBL/GenBank/DDBJ whole genome shotgun (WGS) entry which is preliminary data.</text>
</comment>
<dbReference type="Proteomes" id="UP000488506">
    <property type="component" value="Unassembled WGS sequence"/>
</dbReference>
<sequence>MANSDNILLTNKLEKKCSGEIRELYKKLHKLIVNVSKRNINYDIYPIYITYYNIKTDKVFVVIYLNRDFLNIGISLDEKQKYKGVKSADYMKYPGITKCVRVDDSKDINIKLKNIIAISYKKMDKRDN</sequence>
<dbReference type="EMBL" id="WPAF01000004">
    <property type="protein sequence ID" value="KAF0134831.1"/>
    <property type="molecule type" value="Genomic_DNA"/>
</dbReference>
<gene>
    <name evidence="1" type="ORF">FD145_399</name>
</gene>
<evidence type="ECO:0000313" key="1">
    <source>
        <dbReference type="EMBL" id="KAF0134831.1"/>
    </source>
</evidence>
<dbReference type="AlphaFoldDB" id="A0A833L1X9"/>
<reference evidence="1 2" key="1">
    <citation type="submission" date="2019-12" db="EMBL/GenBank/DDBJ databases">
        <authorList>
            <person name="Wolfe R."/>
            <person name="Danczak R."/>
            <person name="Wilkins M."/>
        </authorList>
    </citation>
    <scope>NUCLEOTIDE SEQUENCE [LARGE SCALE GENOMIC DNA]</scope>
    <source>
        <strain evidence="1">X2_MaxBin.013</strain>
    </source>
</reference>